<dbReference type="EMBL" id="BKCJ011328417">
    <property type="protein sequence ID" value="GFD21252.1"/>
    <property type="molecule type" value="Genomic_DNA"/>
</dbReference>
<organism evidence="1">
    <name type="scientific">Tanacetum cinerariifolium</name>
    <name type="common">Dalmatian daisy</name>
    <name type="synonym">Chrysanthemum cinerariifolium</name>
    <dbReference type="NCBI Taxonomy" id="118510"/>
    <lineage>
        <taxon>Eukaryota</taxon>
        <taxon>Viridiplantae</taxon>
        <taxon>Streptophyta</taxon>
        <taxon>Embryophyta</taxon>
        <taxon>Tracheophyta</taxon>
        <taxon>Spermatophyta</taxon>
        <taxon>Magnoliopsida</taxon>
        <taxon>eudicotyledons</taxon>
        <taxon>Gunneridae</taxon>
        <taxon>Pentapetalae</taxon>
        <taxon>asterids</taxon>
        <taxon>campanulids</taxon>
        <taxon>Asterales</taxon>
        <taxon>Asteraceae</taxon>
        <taxon>Asteroideae</taxon>
        <taxon>Anthemideae</taxon>
        <taxon>Anthemidinae</taxon>
        <taxon>Tanacetum</taxon>
    </lineage>
</organism>
<feature type="non-terminal residue" evidence="1">
    <location>
        <position position="1"/>
    </location>
</feature>
<evidence type="ECO:0000313" key="1">
    <source>
        <dbReference type="EMBL" id="GFD21252.1"/>
    </source>
</evidence>
<gene>
    <name evidence="1" type="ORF">Tci_893221</name>
</gene>
<reference evidence="1" key="1">
    <citation type="journal article" date="2019" name="Sci. Rep.">
        <title>Draft genome of Tanacetum cinerariifolium, the natural source of mosquito coil.</title>
        <authorList>
            <person name="Yamashiro T."/>
            <person name="Shiraishi A."/>
            <person name="Satake H."/>
            <person name="Nakayama K."/>
        </authorList>
    </citation>
    <scope>NUCLEOTIDE SEQUENCE</scope>
</reference>
<protein>
    <submittedName>
        <fullName evidence="1">Uncharacterized protein</fullName>
    </submittedName>
</protein>
<comment type="caution">
    <text evidence="1">The sequence shown here is derived from an EMBL/GenBank/DDBJ whole genome shotgun (WGS) entry which is preliminary data.</text>
</comment>
<sequence length="96" mass="10552">LDVGSVNIPYLLARYLRRFAAGRKSGAHIFDGQFARFAEHFGLLTVKILGGLIVIAPELSIIDMAELVRLQICEQLDDTWARVAMGPERQPDATAG</sequence>
<dbReference type="AlphaFoldDB" id="A0A699UE15"/>
<proteinExistence type="predicted"/>
<accession>A0A699UE15</accession>
<name>A0A699UE15_TANCI</name>
<feature type="non-terminal residue" evidence="1">
    <location>
        <position position="96"/>
    </location>
</feature>